<evidence type="ECO:0000256" key="1">
    <source>
        <dbReference type="SAM" id="MobiDB-lite"/>
    </source>
</evidence>
<feature type="region of interest" description="Disordered" evidence="1">
    <location>
        <begin position="78"/>
        <end position="101"/>
    </location>
</feature>
<dbReference type="Proteomes" id="UP000019146">
    <property type="component" value="Chromosome 1"/>
</dbReference>
<reference evidence="2 3" key="1">
    <citation type="journal article" date="2014" name="Genome Announc.">
        <title>Draft Genome Sequence of the Haloacid-Degrading Burkholderia caribensis Strain MBA4.</title>
        <authorList>
            <person name="Pan Y."/>
            <person name="Kong K.F."/>
            <person name="Tsang J.S."/>
        </authorList>
    </citation>
    <scope>NUCLEOTIDE SEQUENCE [LARGE SCALE GENOMIC DNA]</scope>
    <source>
        <strain evidence="2 3">MBA4</strain>
    </source>
</reference>
<gene>
    <name evidence="2" type="ORF">K788_0007994</name>
</gene>
<dbReference type="AlphaFoldDB" id="A0A0P0R5I7"/>
<feature type="compositionally biased region" description="Polar residues" evidence="1">
    <location>
        <begin position="87"/>
        <end position="97"/>
    </location>
</feature>
<evidence type="ECO:0000313" key="3">
    <source>
        <dbReference type="Proteomes" id="UP000019146"/>
    </source>
</evidence>
<organism evidence="2 3">
    <name type="scientific">Paraburkholderia caribensis MBA4</name>
    <dbReference type="NCBI Taxonomy" id="1323664"/>
    <lineage>
        <taxon>Bacteria</taxon>
        <taxon>Pseudomonadati</taxon>
        <taxon>Pseudomonadota</taxon>
        <taxon>Betaproteobacteria</taxon>
        <taxon>Burkholderiales</taxon>
        <taxon>Burkholderiaceae</taxon>
        <taxon>Paraburkholderia</taxon>
    </lineage>
</organism>
<dbReference type="KEGG" id="bcai:K788_0007994"/>
<protein>
    <recommendedName>
        <fullName evidence="4">DUF2239 domain-containing protein</fullName>
    </recommendedName>
</protein>
<name>A0A0P0R5I7_9BURK</name>
<proteinExistence type="predicted"/>
<dbReference type="Pfam" id="PF09998">
    <property type="entry name" value="DUF2239"/>
    <property type="match status" value="1"/>
</dbReference>
<accession>A0A0P0R5I7</accession>
<dbReference type="EMBL" id="CP012746">
    <property type="protein sequence ID" value="ALL63326.1"/>
    <property type="molecule type" value="Genomic_DNA"/>
</dbReference>
<evidence type="ECO:0008006" key="4">
    <source>
        <dbReference type="Google" id="ProtNLM"/>
    </source>
</evidence>
<dbReference type="InterPro" id="IPR018715">
    <property type="entry name" value="DUF2239"/>
</dbReference>
<sequence length="217" mass="23229">MIPHDARPDMTTHATTCTAFEGVRLLASGALKDVALAVKAATERGGGASVLIFDDHTSRPIELDLRGSASDVLARFASQPDGEVRQTDPTTDDTTASRGRGRPKLGVVAREVTLLPRHWEWLNGQPGGASVALRKLVDAARSASEGKDRMRQAQEAAYRFMTAMAGDLAGYEEATRALYANDAARFDAMTAAWPVDVRDHTRKLAKRALDVGASANA</sequence>
<evidence type="ECO:0000313" key="2">
    <source>
        <dbReference type="EMBL" id="ALL63326.1"/>
    </source>
</evidence>